<dbReference type="AlphaFoldDB" id="A0AAV7AV06"/>
<reference evidence="1" key="1">
    <citation type="thesis" date="2020" institute="ProQuest LLC" country="789 East Eisenhower Parkway, Ann Arbor, MI, USA">
        <title>Comparative Genomics and Chromosome Evolution.</title>
        <authorList>
            <person name="Mudd A.B."/>
        </authorList>
    </citation>
    <scope>NUCLEOTIDE SEQUENCE</scope>
    <source>
        <strain evidence="1">237g6f4</strain>
        <tissue evidence="1">Blood</tissue>
    </source>
</reference>
<comment type="caution">
    <text evidence="1">The sequence shown here is derived from an EMBL/GenBank/DDBJ whole genome shotgun (WGS) entry which is preliminary data.</text>
</comment>
<keyword evidence="2" id="KW-1185">Reference proteome</keyword>
<organism evidence="1 2">
    <name type="scientific">Engystomops pustulosus</name>
    <name type="common">Tungara frog</name>
    <name type="synonym">Physalaemus pustulosus</name>
    <dbReference type="NCBI Taxonomy" id="76066"/>
    <lineage>
        <taxon>Eukaryota</taxon>
        <taxon>Metazoa</taxon>
        <taxon>Chordata</taxon>
        <taxon>Craniata</taxon>
        <taxon>Vertebrata</taxon>
        <taxon>Euteleostomi</taxon>
        <taxon>Amphibia</taxon>
        <taxon>Batrachia</taxon>
        <taxon>Anura</taxon>
        <taxon>Neobatrachia</taxon>
        <taxon>Hyloidea</taxon>
        <taxon>Leptodactylidae</taxon>
        <taxon>Leiuperinae</taxon>
        <taxon>Engystomops</taxon>
    </lineage>
</organism>
<dbReference type="EMBL" id="WNYA01000007">
    <property type="protein sequence ID" value="KAG8563370.1"/>
    <property type="molecule type" value="Genomic_DNA"/>
</dbReference>
<accession>A0AAV7AV06</accession>
<proteinExistence type="predicted"/>
<dbReference type="Proteomes" id="UP000824782">
    <property type="component" value="Unassembled WGS sequence"/>
</dbReference>
<sequence length="82" mass="8968">MYVILDTLVYCKNGNVPFDILQVLQMGTVSILLVARSVTTHTKDVSLCPPDSIENITANARELSHTTCVYHSGLSSVGQFIQ</sequence>
<protein>
    <submittedName>
        <fullName evidence="1">Uncharacterized protein</fullName>
    </submittedName>
</protein>
<evidence type="ECO:0000313" key="1">
    <source>
        <dbReference type="EMBL" id="KAG8563370.1"/>
    </source>
</evidence>
<gene>
    <name evidence="1" type="ORF">GDO81_016038</name>
</gene>
<evidence type="ECO:0000313" key="2">
    <source>
        <dbReference type="Proteomes" id="UP000824782"/>
    </source>
</evidence>
<name>A0AAV7AV06_ENGPU</name>